<comment type="caution">
    <text evidence="1">The sequence shown here is derived from an EMBL/GenBank/DDBJ whole genome shotgun (WGS) entry which is preliminary data.</text>
</comment>
<organism evidence="1 2">
    <name type="scientific">Gilvirhabdus luticola</name>
    <dbReference type="NCBI Taxonomy" id="3079858"/>
    <lineage>
        <taxon>Bacteria</taxon>
        <taxon>Pseudomonadati</taxon>
        <taxon>Bacteroidota</taxon>
        <taxon>Flavobacteriia</taxon>
        <taxon>Flavobacteriales</taxon>
        <taxon>Flavobacteriaceae</taxon>
        <taxon>Gilvirhabdus</taxon>
    </lineage>
</organism>
<dbReference type="Proteomes" id="UP001268651">
    <property type="component" value="Unassembled WGS sequence"/>
</dbReference>
<keyword evidence="2" id="KW-1185">Reference proteome</keyword>
<name>A0ABU3U6L3_9FLAO</name>
<reference evidence="1 2" key="1">
    <citation type="submission" date="2023-10" db="EMBL/GenBank/DDBJ databases">
        <title>Marimonas sp. nov. isolated from tidal mud flat.</title>
        <authorList>
            <person name="Jaincy N.J."/>
            <person name="Srinivasan S."/>
            <person name="Lee S.-S."/>
        </authorList>
    </citation>
    <scope>NUCLEOTIDE SEQUENCE [LARGE SCALE GENOMIC DNA]</scope>
    <source>
        <strain evidence="1 2">MJ-SS3</strain>
    </source>
</reference>
<dbReference type="RefSeq" id="WP_316661972.1">
    <property type="nucleotide sequence ID" value="NZ_JAWHTF010000003.1"/>
</dbReference>
<sequence length="178" mass="21567">MIYYWLHLIYIFVGSRLFWKKVNLDANLKRTRIVSILDCESFRYMANSKYFYYMDLIRYEIMFRSSLYENTVKKGMFGVIGSQKVIYKKPLKRWTKFDITLILEGWDEKWIYHRQIFKQNNKIYAIGFTKITFWKNKKAQNINEIMANCGLTKNKLTSFSEILKSFENDYDIIKNAKS</sequence>
<dbReference type="SUPFAM" id="SSF54637">
    <property type="entry name" value="Thioesterase/thiol ester dehydrase-isomerase"/>
    <property type="match status" value="1"/>
</dbReference>
<dbReference type="InterPro" id="IPR051490">
    <property type="entry name" value="THEM6_lcsJ_thioesterase"/>
</dbReference>
<dbReference type="PANTHER" id="PTHR12475">
    <property type="match status" value="1"/>
</dbReference>
<dbReference type="InterPro" id="IPR029069">
    <property type="entry name" value="HotDog_dom_sf"/>
</dbReference>
<accession>A0ABU3U6L3</accession>
<gene>
    <name evidence="1" type="ORF">RXV94_07745</name>
</gene>
<evidence type="ECO:0000313" key="2">
    <source>
        <dbReference type="Proteomes" id="UP001268651"/>
    </source>
</evidence>
<evidence type="ECO:0000313" key="1">
    <source>
        <dbReference type="EMBL" id="MDU8886048.1"/>
    </source>
</evidence>
<dbReference type="Gene3D" id="3.10.129.10">
    <property type="entry name" value="Hotdog Thioesterase"/>
    <property type="match status" value="1"/>
</dbReference>
<dbReference type="EMBL" id="JAWHTF010000003">
    <property type="protein sequence ID" value="MDU8886048.1"/>
    <property type="molecule type" value="Genomic_DNA"/>
</dbReference>
<dbReference type="Pfam" id="PF13279">
    <property type="entry name" value="4HBT_2"/>
    <property type="match status" value="1"/>
</dbReference>
<proteinExistence type="predicted"/>
<dbReference type="PANTHER" id="PTHR12475:SF4">
    <property type="entry name" value="PROTEIN THEM6"/>
    <property type="match status" value="1"/>
</dbReference>
<protein>
    <submittedName>
        <fullName evidence="1">Thioesterase family protein</fullName>
    </submittedName>
</protein>